<feature type="domain" description="TonB-dependent receptor-like beta-barrel" evidence="13">
    <location>
        <begin position="409"/>
        <end position="1015"/>
    </location>
</feature>
<evidence type="ECO:0000256" key="1">
    <source>
        <dbReference type="ARBA" id="ARBA00004571"/>
    </source>
</evidence>
<dbReference type="Gene3D" id="2.40.170.20">
    <property type="entry name" value="TonB-dependent receptor, beta-barrel domain"/>
    <property type="match status" value="1"/>
</dbReference>
<comment type="subcellular location">
    <subcellularLocation>
        <location evidence="1 10">Cell outer membrane</location>
        <topology evidence="1 10">Multi-pass membrane protein</topology>
    </subcellularLocation>
</comment>
<evidence type="ECO:0000256" key="8">
    <source>
        <dbReference type="ARBA" id="ARBA00023170"/>
    </source>
</evidence>
<dbReference type="InterPro" id="IPR037066">
    <property type="entry name" value="Plug_dom_sf"/>
</dbReference>
<dbReference type="InterPro" id="IPR008969">
    <property type="entry name" value="CarboxyPept-like_regulatory"/>
</dbReference>
<evidence type="ECO:0000256" key="4">
    <source>
        <dbReference type="ARBA" id="ARBA00022692"/>
    </source>
</evidence>
<evidence type="ECO:0000256" key="6">
    <source>
        <dbReference type="ARBA" id="ARBA00023077"/>
    </source>
</evidence>
<sequence length="1065" mass="115598">MNVKITTTRVDFSPGYVKNMLLYFSMIFLFYTLGGSQSLYAATVEESYTQETISGMVTDQNGVPLPGVNVFIKGTTVGTQTDFDGNYSLDASAGQTLVFSYVGYKTQEMVLGDQDVVDVTMQEDASQLDEIVVMGYTQQTRGDVTGSVASVDISEATKAPIVNAAEALQGRVTGVTVQNDGSPGSSPIVRIRGFGTSNNNNPLYIIDGVQTDDPSILNSINSNDIAQMNVLKDGAAAIYGARASNGVVIITTKGGGYNMAGPSISVDGYVGFARAANLPDLLNPQQHGEMIFQSLRNDGATVTHPQYGSGANPVVPDMIQGVPVDVTVPQGGTDWLDEIFRNAATYNTSLSMENGNEHGKYLLSLNYLKREGIQLETGYERATTRLNSEFKIGDKVRVGEHLNVSFSNTRSNNQVNFALRASPLLPVYDDNGNYTGTYAASAGLSNPENPVAILERASDNYSKSLRLFGDVYASLEILESLNIKTSIGADIQSYDGRFFLPKNPEHSEPRSTNTLTEQDSNNYEWIWTNTINYNNNFGEHSINAVAGMEALSQRGKGKGISRNDYLFESPDFYLLSNGAGAPIIDYAYDGTSTLFSIFGTANYNFAGKYYLSATVRRDESSRFRGDNKSDVFPSFSAGWVISNEDFYPVDALVNRLKLKGSWGELGNQTLPSDNPTINISNLNNQYANYAFSGSGTPTTGAILSQVGNPNLRWETSVTKNIGLNVGMFDDRLDASVEVYEITTKDLITRDNSLISTTAIDAQAPLVNLGSIKNTGVDFSIGYQSQASSDFSYGINLNVSHYKNEVTDLISEFQTGNTGFRGGAITRTSVGKPLSYFYGREVVGIFASEAEVSAAADQGFTTPADGVGRFQYADINNDGVINDEDRTDIGSPHPDFTYGLNLTAEYKGFDMSAFFSGSQGNDIYNYQKVFTDFPLFFDANRSARVLDSFTPDNPNAALPALSATIRNNETNPNSYFVEDGSYLRLKNLQIGYNFADNIVDKLRIQDLRIYVQGTNLFTITGYDGLDPEIGSFDSLTLGVDGNVAGGGLLTVYPVSQLYTLGVNIKL</sequence>
<dbReference type="RefSeq" id="WP_240098721.1">
    <property type="nucleotide sequence ID" value="NZ_JAJSON010000020.1"/>
</dbReference>
<dbReference type="Pfam" id="PF13715">
    <property type="entry name" value="CarbopepD_reg_2"/>
    <property type="match status" value="1"/>
</dbReference>
<keyword evidence="9 10" id="KW-0998">Cell outer membrane</keyword>
<reference evidence="15" key="1">
    <citation type="submission" date="2021-12" db="EMBL/GenBank/DDBJ databases">
        <title>Description of Gramella crocea sp. nov., a new bacterium isolated from activated sludge.</title>
        <authorList>
            <person name="Zhang X."/>
        </authorList>
    </citation>
    <scope>NUCLEOTIDE SEQUENCE</scope>
    <source>
        <strain evidence="15">YB25</strain>
    </source>
</reference>
<keyword evidence="6 11" id="KW-0798">TonB box</keyword>
<evidence type="ECO:0000256" key="3">
    <source>
        <dbReference type="ARBA" id="ARBA00022452"/>
    </source>
</evidence>
<keyword evidence="5" id="KW-0732">Signal</keyword>
<accession>A0A9X1UYK1</accession>
<evidence type="ECO:0000256" key="9">
    <source>
        <dbReference type="ARBA" id="ARBA00023237"/>
    </source>
</evidence>
<name>A0A9X1UYK1_9FLAO</name>
<proteinExistence type="inferred from homology"/>
<keyword evidence="8 15" id="KW-0675">Receptor</keyword>
<evidence type="ECO:0000259" key="13">
    <source>
        <dbReference type="Pfam" id="PF00593"/>
    </source>
</evidence>
<gene>
    <name evidence="15" type="ORF">LU635_10030</name>
</gene>
<dbReference type="SUPFAM" id="SSF49464">
    <property type="entry name" value="Carboxypeptidase regulatory domain-like"/>
    <property type="match status" value="1"/>
</dbReference>
<feature type="domain" description="TonB-dependent receptor plug" evidence="14">
    <location>
        <begin position="143"/>
        <end position="247"/>
    </location>
</feature>
<evidence type="ECO:0000256" key="5">
    <source>
        <dbReference type="ARBA" id="ARBA00022729"/>
    </source>
</evidence>
<dbReference type="PROSITE" id="PS52016">
    <property type="entry name" value="TONB_DEPENDENT_REC_3"/>
    <property type="match status" value="1"/>
</dbReference>
<keyword evidence="2 10" id="KW-0813">Transport</keyword>
<evidence type="ECO:0000256" key="10">
    <source>
        <dbReference type="PROSITE-ProRule" id="PRU01360"/>
    </source>
</evidence>
<dbReference type="Pfam" id="PF00593">
    <property type="entry name" value="TonB_dep_Rec_b-barrel"/>
    <property type="match status" value="1"/>
</dbReference>
<evidence type="ECO:0000313" key="16">
    <source>
        <dbReference type="Proteomes" id="UP001139344"/>
    </source>
</evidence>
<dbReference type="SUPFAM" id="SSF56935">
    <property type="entry name" value="Porins"/>
    <property type="match status" value="1"/>
</dbReference>
<dbReference type="GO" id="GO:0044718">
    <property type="term" value="P:siderophore transmembrane transport"/>
    <property type="evidence" value="ECO:0007669"/>
    <property type="project" value="TreeGrafter"/>
</dbReference>
<keyword evidence="3 10" id="KW-1134">Transmembrane beta strand</keyword>
<dbReference type="FunFam" id="2.60.40.1120:FF:000003">
    <property type="entry name" value="Outer membrane protein Omp121"/>
    <property type="match status" value="1"/>
</dbReference>
<dbReference type="Gene3D" id="2.170.130.10">
    <property type="entry name" value="TonB-dependent receptor, plug domain"/>
    <property type="match status" value="1"/>
</dbReference>
<evidence type="ECO:0000313" key="15">
    <source>
        <dbReference type="EMBL" id="MCG9971974.1"/>
    </source>
</evidence>
<dbReference type="InterPro" id="IPR000531">
    <property type="entry name" value="Beta-barrel_TonB"/>
</dbReference>
<keyword evidence="7 10" id="KW-0472">Membrane</keyword>
<dbReference type="EMBL" id="JAJSON010000020">
    <property type="protein sequence ID" value="MCG9971974.1"/>
    <property type="molecule type" value="Genomic_DNA"/>
</dbReference>
<dbReference type="GO" id="GO:0015344">
    <property type="term" value="F:siderophore uptake transmembrane transporter activity"/>
    <property type="evidence" value="ECO:0007669"/>
    <property type="project" value="TreeGrafter"/>
</dbReference>
<keyword evidence="12" id="KW-1133">Transmembrane helix</keyword>
<protein>
    <submittedName>
        <fullName evidence="15">TonB-dependent receptor</fullName>
    </submittedName>
</protein>
<dbReference type="PANTHER" id="PTHR30069:SF29">
    <property type="entry name" value="HEMOGLOBIN AND HEMOGLOBIN-HAPTOGLOBIN-BINDING PROTEIN 1-RELATED"/>
    <property type="match status" value="1"/>
</dbReference>
<dbReference type="Gene3D" id="2.60.40.1120">
    <property type="entry name" value="Carboxypeptidase-like, regulatory domain"/>
    <property type="match status" value="1"/>
</dbReference>
<feature type="transmembrane region" description="Helical" evidence="12">
    <location>
        <begin position="21"/>
        <end position="40"/>
    </location>
</feature>
<dbReference type="GO" id="GO:0009279">
    <property type="term" value="C:cell outer membrane"/>
    <property type="evidence" value="ECO:0007669"/>
    <property type="project" value="UniProtKB-SubCell"/>
</dbReference>
<evidence type="ECO:0000259" key="14">
    <source>
        <dbReference type="Pfam" id="PF07715"/>
    </source>
</evidence>
<dbReference type="AlphaFoldDB" id="A0A9X1UYK1"/>
<organism evidence="15 16">
    <name type="scientific">Christiangramia crocea</name>
    <dbReference type="NCBI Taxonomy" id="2904124"/>
    <lineage>
        <taxon>Bacteria</taxon>
        <taxon>Pseudomonadati</taxon>
        <taxon>Bacteroidota</taxon>
        <taxon>Flavobacteriia</taxon>
        <taxon>Flavobacteriales</taxon>
        <taxon>Flavobacteriaceae</taxon>
        <taxon>Christiangramia</taxon>
    </lineage>
</organism>
<dbReference type="InterPro" id="IPR039426">
    <property type="entry name" value="TonB-dep_rcpt-like"/>
</dbReference>
<dbReference type="Pfam" id="PF07715">
    <property type="entry name" value="Plug"/>
    <property type="match status" value="1"/>
</dbReference>
<dbReference type="NCBIfam" id="TIGR04056">
    <property type="entry name" value="OMP_RagA_SusC"/>
    <property type="match status" value="1"/>
</dbReference>
<dbReference type="InterPro" id="IPR023996">
    <property type="entry name" value="TonB-dep_OMP_SusC/RagA"/>
</dbReference>
<comment type="caution">
    <text evidence="15">The sequence shown here is derived from an EMBL/GenBank/DDBJ whole genome shotgun (WGS) entry which is preliminary data.</text>
</comment>
<dbReference type="InterPro" id="IPR023997">
    <property type="entry name" value="TonB-dep_OMP_SusC/RagA_CS"/>
</dbReference>
<evidence type="ECO:0000256" key="12">
    <source>
        <dbReference type="SAM" id="Phobius"/>
    </source>
</evidence>
<keyword evidence="16" id="KW-1185">Reference proteome</keyword>
<dbReference type="InterPro" id="IPR012910">
    <property type="entry name" value="Plug_dom"/>
</dbReference>
<keyword evidence="4 10" id="KW-0812">Transmembrane</keyword>
<evidence type="ECO:0000256" key="2">
    <source>
        <dbReference type="ARBA" id="ARBA00022448"/>
    </source>
</evidence>
<dbReference type="PANTHER" id="PTHR30069">
    <property type="entry name" value="TONB-DEPENDENT OUTER MEMBRANE RECEPTOR"/>
    <property type="match status" value="1"/>
</dbReference>
<evidence type="ECO:0000256" key="7">
    <source>
        <dbReference type="ARBA" id="ARBA00023136"/>
    </source>
</evidence>
<evidence type="ECO:0000256" key="11">
    <source>
        <dbReference type="RuleBase" id="RU003357"/>
    </source>
</evidence>
<dbReference type="NCBIfam" id="TIGR04057">
    <property type="entry name" value="SusC_RagA_signa"/>
    <property type="match status" value="1"/>
</dbReference>
<dbReference type="InterPro" id="IPR036942">
    <property type="entry name" value="Beta-barrel_TonB_sf"/>
</dbReference>
<dbReference type="Proteomes" id="UP001139344">
    <property type="component" value="Unassembled WGS sequence"/>
</dbReference>
<comment type="similarity">
    <text evidence="10 11">Belongs to the TonB-dependent receptor family.</text>
</comment>